<dbReference type="SUPFAM" id="SSF116846">
    <property type="entry name" value="MIT domain"/>
    <property type="match status" value="1"/>
</dbReference>
<feature type="region of interest" description="Disordered" evidence="1">
    <location>
        <begin position="481"/>
        <end position="599"/>
    </location>
</feature>
<protein>
    <recommendedName>
        <fullName evidence="4">MIT domain-containing protein</fullName>
    </recommendedName>
</protein>
<name>A0A9P6TX46_9FUNG</name>
<feature type="region of interest" description="Disordered" evidence="1">
    <location>
        <begin position="298"/>
        <end position="352"/>
    </location>
</feature>
<feature type="region of interest" description="Disordered" evidence="1">
    <location>
        <begin position="133"/>
        <end position="262"/>
    </location>
</feature>
<keyword evidence="3" id="KW-1185">Reference proteome</keyword>
<dbReference type="PANTHER" id="PTHR37327">
    <property type="entry name" value="CHROMOSOME 1, WHOLE GENOME SHOTGUN SEQUENCE"/>
    <property type="match status" value="1"/>
</dbReference>
<feature type="compositionally biased region" description="Low complexity" evidence="1">
    <location>
        <begin position="811"/>
        <end position="828"/>
    </location>
</feature>
<feature type="compositionally biased region" description="Polar residues" evidence="1">
    <location>
        <begin position="403"/>
        <end position="419"/>
    </location>
</feature>
<gene>
    <name evidence="2" type="ORF">BG011_008497</name>
</gene>
<dbReference type="Proteomes" id="UP000726737">
    <property type="component" value="Unassembled WGS sequence"/>
</dbReference>
<evidence type="ECO:0000256" key="1">
    <source>
        <dbReference type="SAM" id="MobiDB-lite"/>
    </source>
</evidence>
<feature type="compositionally biased region" description="Low complexity" evidence="1">
    <location>
        <begin position="577"/>
        <end position="591"/>
    </location>
</feature>
<evidence type="ECO:0000313" key="2">
    <source>
        <dbReference type="EMBL" id="KAG0250305.1"/>
    </source>
</evidence>
<feature type="region of interest" description="Disordered" evidence="1">
    <location>
        <begin position="755"/>
        <end position="846"/>
    </location>
</feature>
<feature type="compositionally biased region" description="Basic residues" evidence="1">
    <location>
        <begin position="247"/>
        <end position="257"/>
    </location>
</feature>
<reference evidence="2" key="1">
    <citation type="journal article" date="2020" name="Fungal Divers.">
        <title>Resolving the Mortierellaceae phylogeny through synthesis of multi-gene phylogenetics and phylogenomics.</title>
        <authorList>
            <person name="Vandepol N."/>
            <person name="Liber J."/>
            <person name="Desiro A."/>
            <person name="Na H."/>
            <person name="Kennedy M."/>
            <person name="Barry K."/>
            <person name="Grigoriev I.V."/>
            <person name="Miller A.N."/>
            <person name="O'Donnell K."/>
            <person name="Stajich J.E."/>
            <person name="Bonito G."/>
        </authorList>
    </citation>
    <scope>NUCLEOTIDE SEQUENCE</scope>
    <source>
        <strain evidence="2">KOD948</strain>
    </source>
</reference>
<feature type="compositionally biased region" description="Polar residues" evidence="1">
    <location>
        <begin position="527"/>
        <end position="545"/>
    </location>
</feature>
<dbReference type="PANTHER" id="PTHR37327:SF1">
    <property type="entry name" value="MICROTUBULE INTERACTING AND TRANSPORT DOMAIN-CONTAINING PROTEIN"/>
    <property type="match status" value="1"/>
</dbReference>
<evidence type="ECO:0008006" key="4">
    <source>
        <dbReference type="Google" id="ProtNLM"/>
    </source>
</evidence>
<proteinExistence type="predicted"/>
<feature type="compositionally biased region" description="Polar residues" evidence="1">
    <location>
        <begin position="483"/>
        <end position="501"/>
    </location>
</feature>
<dbReference type="AlphaFoldDB" id="A0A9P6TX46"/>
<accession>A0A9P6TX46</accession>
<organism evidence="2 3">
    <name type="scientific">Mortierella polycephala</name>
    <dbReference type="NCBI Taxonomy" id="41804"/>
    <lineage>
        <taxon>Eukaryota</taxon>
        <taxon>Fungi</taxon>
        <taxon>Fungi incertae sedis</taxon>
        <taxon>Mucoromycota</taxon>
        <taxon>Mortierellomycotina</taxon>
        <taxon>Mortierellomycetes</taxon>
        <taxon>Mortierellales</taxon>
        <taxon>Mortierellaceae</taxon>
        <taxon>Mortierella</taxon>
    </lineage>
</organism>
<feature type="compositionally biased region" description="Low complexity" evidence="1">
    <location>
        <begin position="323"/>
        <end position="341"/>
    </location>
</feature>
<dbReference type="InterPro" id="IPR036181">
    <property type="entry name" value="MIT_dom_sf"/>
</dbReference>
<evidence type="ECO:0000313" key="3">
    <source>
        <dbReference type="Proteomes" id="UP000726737"/>
    </source>
</evidence>
<sequence>MESNSQDTWLSPTSAAGTTTTTTATATHLFQSDSPARPRRAPSSKTLLTMALLKAQSAVKMDEDGDVAGALEAYGRAVILLSRVMEASSSADEQNRLGAIHDSYLFRIRLLSTPPTQASPTSILSTGIIANSTTATDNKAPGPSLSEPGNLLRTYSPPSVAANEESGPSRTIRSRAASTSAADTTVMRTVTAESTSISTPASRRVTKHSTGTVTSALFAAEQPTRRPRAESIPTPGPSSTQNGQGTGHRHGRHHARTHTGGSTYRMTGDLVAAAEHLHAQAHHRLPLDVRKSRSKDLLSTPVPMHSAPTTPLPPTPNAHMQESTISSPTSPASTNEFGFASGPPPPSLASSQVFLTSLGNTGPASIPGKSSVPPTNYARRVDSLMPGARSTHHQHHQKEQEQTPMTTVTEHTASISSENSPEKEKTTTTDAGDFYEDVDMLPDEWLPNLSSKGFASAESLQDSQTHSDDPYPRERISLKGAFNHSQHSMETTESRTLFVSTSEDDTQKLGGATPAHHNYNHQHQHQRTFSQASLVHQPSQPVSSKRTPEVPQAAKAQGQQPTRIQSPPPQRPMMLRSQSSFSQLSAGSSSAEKLWSSNPHNTHIGHSSAMTLFEVISDDPFGGMSFPLPPPSIVPPPSDPFFRCFWLMRNLEQTMTSGGFVTRKLYVPRQIWYQRTLVRLPAAETKINVCQTLTGMLDRMATQSKKGLLNLLVEAGGGAAGDQGRALLLKELEAIEATALHVWAKLSKKLTFIHRPGKHPGTGPAAGGNLSISTQQQSQQGHGHAHQDENQASTSGGNGATSFDWLGNEDSPGASTSSGSPSASSASPVFSPDKPMGHKRGVSMVGTGTDLKSQWRNFSKTVQKSIGNDKVDDTSAYTEAIVRLFQSSYILESMLKHYNALAPFQTHLQIVNRLRRLCEFLNLVVCAFVVRDLGELMSKYTKRIGAWVAE</sequence>
<feature type="region of interest" description="Disordered" evidence="1">
    <location>
        <begin position="387"/>
        <end position="435"/>
    </location>
</feature>
<dbReference type="EMBL" id="JAAAJA010000702">
    <property type="protein sequence ID" value="KAG0250305.1"/>
    <property type="molecule type" value="Genomic_DNA"/>
</dbReference>
<feature type="compositionally biased region" description="Polar residues" evidence="1">
    <location>
        <begin position="186"/>
        <end position="201"/>
    </location>
</feature>
<dbReference type="OrthoDB" id="2245455at2759"/>
<comment type="caution">
    <text evidence="2">The sequence shown here is derived from an EMBL/GenBank/DDBJ whole genome shotgun (WGS) entry which is preliminary data.</text>
</comment>
<feature type="compositionally biased region" description="Low complexity" evidence="1">
    <location>
        <begin position="169"/>
        <end position="185"/>
    </location>
</feature>